<feature type="non-terminal residue" evidence="1">
    <location>
        <position position="42"/>
    </location>
</feature>
<gene>
    <name evidence="1" type="ORF">SPARVUS_LOCUS9448037</name>
</gene>
<reference evidence="1" key="1">
    <citation type="submission" date="2023-05" db="EMBL/GenBank/DDBJ databases">
        <authorList>
            <person name="Stuckert A."/>
        </authorList>
    </citation>
    <scope>NUCLEOTIDE SEQUENCE</scope>
</reference>
<dbReference type="Proteomes" id="UP001162483">
    <property type="component" value="Unassembled WGS sequence"/>
</dbReference>
<evidence type="ECO:0000313" key="1">
    <source>
        <dbReference type="EMBL" id="CAI9581241.1"/>
    </source>
</evidence>
<evidence type="ECO:0000313" key="2">
    <source>
        <dbReference type="Proteomes" id="UP001162483"/>
    </source>
</evidence>
<name>A0ABN9EC06_9NEOB</name>
<keyword evidence="2" id="KW-1185">Reference proteome</keyword>
<sequence length="42" mass="4427">MSCQSAPAPNLCLPHIGTISTVAFAVSKADKINEEEARGQQI</sequence>
<dbReference type="EMBL" id="CATNWA010015252">
    <property type="protein sequence ID" value="CAI9581241.1"/>
    <property type="molecule type" value="Genomic_DNA"/>
</dbReference>
<organism evidence="1 2">
    <name type="scientific">Staurois parvus</name>
    <dbReference type="NCBI Taxonomy" id="386267"/>
    <lineage>
        <taxon>Eukaryota</taxon>
        <taxon>Metazoa</taxon>
        <taxon>Chordata</taxon>
        <taxon>Craniata</taxon>
        <taxon>Vertebrata</taxon>
        <taxon>Euteleostomi</taxon>
        <taxon>Amphibia</taxon>
        <taxon>Batrachia</taxon>
        <taxon>Anura</taxon>
        <taxon>Neobatrachia</taxon>
        <taxon>Ranoidea</taxon>
        <taxon>Ranidae</taxon>
        <taxon>Staurois</taxon>
    </lineage>
</organism>
<proteinExistence type="predicted"/>
<accession>A0ABN9EC06</accession>
<comment type="caution">
    <text evidence="1">The sequence shown here is derived from an EMBL/GenBank/DDBJ whole genome shotgun (WGS) entry which is preliminary data.</text>
</comment>
<protein>
    <submittedName>
        <fullName evidence="1">Uncharacterized protein</fullName>
    </submittedName>
</protein>